<proteinExistence type="predicted"/>
<reference evidence="1 2" key="1">
    <citation type="submission" date="2017-03" db="EMBL/GenBank/DDBJ databases">
        <title>Genome Survey of Euroglyphus maynei.</title>
        <authorList>
            <person name="Arlian L.G."/>
            <person name="Morgan M.S."/>
            <person name="Rider S.D."/>
        </authorList>
    </citation>
    <scope>NUCLEOTIDE SEQUENCE [LARGE SCALE GENOMIC DNA]</scope>
    <source>
        <strain evidence="1">Arlian Lab</strain>
        <tissue evidence="1">Whole body</tissue>
    </source>
</reference>
<gene>
    <name evidence="1" type="ORF">BLA29_011798</name>
</gene>
<evidence type="ECO:0000313" key="2">
    <source>
        <dbReference type="Proteomes" id="UP000194236"/>
    </source>
</evidence>
<comment type="caution">
    <text evidence="1">The sequence shown here is derived from an EMBL/GenBank/DDBJ whole genome shotgun (WGS) entry which is preliminary data.</text>
</comment>
<accession>A0A1Y3AUY9</accession>
<evidence type="ECO:0000313" key="1">
    <source>
        <dbReference type="EMBL" id="OTF71827.1"/>
    </source>
</evidence>
<sequence length="161" mass="18737">MRPLRRPPSIGSVQQYFYHEECCRLFGDSDLELRRSLAKRLDLSVYGNDLSPWKEWAIAMLMISNDNGHHHGSLTYFERQQSPSVQLLELWESKTITELMIAIVDDKIGDRKRHRQQNHNKSSITNPMKMKELFFSKLLHQIQTTIGGSSDLVDLILGHQF</sequence>
<keyword evidence="2" id="KW-1185">Reference proteome</keyword>
<name>A0A1Y3AUY9_EURMA</name>
<dbReference type="AlphaFoldDB" id="A0A1Y3AUY9"/>
<organism evidence="1 2">
    <name type="scientific">Euroglyphus maynei</name>
    <name type="common">Mayne's house dust mite</name>
    <dbReference type="NCBI Taxonomy" id="6958"/>
    <lineage>
        <taxon>Eukaryota</taxon>
        <taxon>Metazoa</taxon>
        <taxon>Ecdysozoa</taxon>
        <taxon>Arthropoda</taxon>
        <taxon>Chelicerata</taxon>
        <taxon>Arachnida</taxon>
        <taxon>Acari</taxon>
        <taxon>Acariformes</taxon>
        <taxon>Sarcoptiformes</taxon>
        <taxon>Astigmata</taxon>
        <taxon>Psoroptidia</taxon>
        <taxon>Analgoidea</taxon>
        <taxon>Pyroglyphidae</taxon>
        <taxon>Pyroglyphinae</taxon>
        <taxon>Euroglyphus</taxon>
    </lineage>
</organism>
<dbReference type="Proteomes" id="UP000194236">
    <property type="component" value="Unassembled WGS sequence"/>
</dbReference>
<protein>
    <submittedName>
        <fullName evidence="1">Uncharacterized protein</fullName>
    </submittedName>
</protein>
<dbReference type="EMBL" id="MUJZ01059100">
    <property type="protein sequence ID" value="OTF71827.1"/>
    <property type="molecule type" value="Genomic_DNA"/>
</dbReference>